<keyword evidence="1" id="KW-0720">Serine protease</keyword>
<accession>E7RCS5</accession>
<dbReference type="OrthoDB" id="189537at2"/>
<dbReference type="PANTHER" id="PTHR22939:SF129">
    <property type="entry name" value="SERINE PROTEASE HTRA2, MITOCHONDRIAL"/>
    <property type="match status" value="1"/>
</dbReference>
<dbReference type="GO" id="GO:0004252">
    <property type="term" value="F:serine-type endopeptidase activity"/>
    <property type="evidence" value="ECO:0007669"/>
    <property type="project" value="InterPro"/>
</dbReference>
<dbReference type="EMBL" id="AEPB01000002">
    <property type="protein sequence ID" value="EGA91197.1"/>
    <property type="molecule type" value="Genomic_DNA"/>
</dbReference>
<proteinExistence type="predicted"/>
<evidence type="ECO:0000256" key="3">
    <source>
        <dbReference type="SAM" id="Phobius"/>
    </source>
</evidence>
<evidence type="ECO:0000259" key="4">
    <source>
        <dbReference type="Pfam" id="PF22819"/>
    </source>
</evidence>
<name>E7RCS5_9BACL</name>
<dbReference type="eggNOG" id="COG0265">
    <property type="taxonomic scope" value="Bacteria"/>
</dbReference>
<dbReference type="InterPro" id="IPR001940">
    <property type="entry name" value="Peptidase_S1C"/>
</dbReference>
<dbReference type="InterPro" id="IPR054528">
    <property type="entry name" value="TcaA_5th"/>
</dbReference>
<dbReference type="GO" id="GO:0006508">
    <property type="term" value="P:proteolysis"/>
    <property type="evidence" value="ECO:0007669"/>
    <property type="project" value="UniProtKB-KW"/>
</dbReference>
<dbReference type="RefSeq" id="WP_008428118.1">
    <property type="nucleotide sequence ID" value="NZ_AEPB01000002.1"/>
</dbReference>
<keyword evidence="3" id="KW-0812">Transmembrane</keyword>
<evidence type="ECO:0000313" key="5">
    <source>
        <dbReference type="EMBL" id="EGA91197.1"/>
    </source>
</evidence>
<dbReference type="SUPFAM" id="SSF50494">
    <property type="entry name" value="Trypsin-like serine proteases"/>
    <property type="match status" value="1"/>
</dbReference>
<evidence type="ECO:0000256" key="2">
    <source>
        <dbReference type="SAM" id="MobiDB-lite"/>
    </source>
</evidence>
<keyword evidence="3" id="KW-1133">Transmembrane helix</keyword>
<dbReference type="Pfam" id="PF13365">
    <property type="entry name" value="Trypsin_2"/>
    <property type="match status" value="1"/>
</dbReference>
<dbReference type="InterPro" id="IPR009003">
    <property type="entry name" value="Peptidase_S1_PA"/>
</dbReference>
<protein>
    <submittedName>
        <fullName evidence="5">Serine protease Do (Heat-shock protein)</fullName>
    </submittedName>
</protein>
<evidence type="ECO:0000256" key="1">
    <source>
        <dbReference type="ARBA" id="ARBA00022825"/>
    </source>
</evidence>
<gene>
    <name evidence="5" type="ORF">GPDM_01230</name>
</gene>
<sequence length="384" mass="42295">MTRKTSKEIKKTNQIIAALTVALVLVMALGIYVMMKPDSPEPSLSTQQQTESSTPESETELASMIATAKTHVYTLYTDLEQGSGFLINNQGDILTNGHVVLDASYITVKNSDGQEFNGNIIGKSETEDLAIVRVDELAGKEPLEIEMEPVDIGTPVVAIGSPNDQSNTATTGEITETDLDFSDQFEYTNLYEMSAEIAQGSSGGPLIAADTGKLLGINSIIIEENPESGYAIPIYTVWDQLTEWINNPILPEEQEIVLQDVKDAYFADDLLESFISSYYELLPYSLNDRESSFYLSYIFPGSNAEQQATGLIEEYSDPSRIYDIVEPTITAIEIEGDSALVEAEAEFTYHDKESDKTSTISHKGIYTVVIDEYGDYQIEGIINQ</sequence>
<dbReference type="PRINTS" id="PR00834">
    <property type="entry name" value="PROTEASES2C"/>
</dbReference>
<feature type="domain" description="TcaA protein NTF2-like" evidence="4">
    <location>
        <begin position="269"/>
        <end position="380"/>
    </location>
</feature>
<dbReference type="AlphaFoldDB" id="E7RCS5"/>
<dbReference type="Proteomes" id="UP000003052">
    <property type="component" value="Unassembled WGS sequence"/>
</dbReference>
<evidence type="ECO:0000313" key="6">
    <source>
        <dbReference type="Proteomes" id="UP000003052"/>
    </source>
</evidence>
<dbReference type="Gene3D" id="2.40.10.120">
    <property type="match status" value="1"/>
</dbReference>
<feature type="region of interest" description="Disordered" evidence="2">
    <location>
        <begin position="39"/>
        <end position="62"/>
    </location>
</feature>
<dbReference type="PANTHER" id="PTHR22939">
    <property type="entry name" value="SERINE PROTEASE FAMILY S1C HTRA-RELATED"/>
    <property type="match status" value="1"/>
</dbReference>
<comment type="caution">
    <text evidence="5">The sequence shown here is derived from an EMBL/GenBank/DDBJ whole genome shotgun (WGS) entry which is preliminary data.</text>
</comment>
<organism evidence="5 6">
    <name type="scientific">Planococcus donghaensis MPA1U2</name>
    <dbReference type="NCBI Taxonomy" id="933115"/>
    <lineage>
        <taxon>Bacteria</taxon>
        <taxon>Bacillati</taxon>
        <taxon>Bacillota</taxon>
        <taxon>Bacilli</taxon>
        <taxon>Bacillales</taxon>
        <taxon>Caryophanaceae</taxon>
        <taxon>Planococcus</taxon>
    </lineage>
</organism>
<keyword evidence="5" id="KW-0645">Protease</keyword>
<keyword evidence="1" id="KW-0378">Hydrolase</keyword>
<dbReference type="Pfam" id="PF22819">
    <property type="entry name" value="TcaA_5th"/>
    <property type="match status" value="1"/>
</dbReference>
<keyword evidence="3" id="KW-0472">Membrane</keyword>
<feature type="transmembrane region" description="Helical" evidence="3">
    <location>
        <begin position="12"/>
        <end position="35"/>
    </location>
</feature>
<feature type="compositionally biased region" description="Low complexity" evidence="2">
    <location>
        <begin position="41"/>
        <end position="56"/>
    </location>
</feature>
<reference evidence="5 6" key="1">
    <citation type="journal article" date="2011" name="J. Bacteriol.">
        <title>The Draft Genome of Planococcus donghaensis MPA1U2 Reveals Nonsporulation Pathways Controlled by a Conserved Spo0A Regulon.</title>
        <authorList>
            <person name="Pearson M.D."/>
            <person name="Noller H.F."/>
        </authorList>
    </citation>
    <scope>NUCLEOTIDE SEQUENCE [LARGE SCALE GENOMIC DNA]</scope>
    <source>
        <strain evidence="5 6">MPA1U2</strain>
    </source>
</reference>